<dbReference type="Proteomes" id="UP001465976">
    <property type="component" value="Unassembled WGS sequence"/>
</dbReference>
<gene>
    <name evidence="1" type="ORF">V5O48_005253</name>
</gene>
<protein>
    <recommendedName>
        <fullName evidence="3">F-box domain-containing protein</fullName>
    </recommendedName>
</protein>
<accession>A0ABR3FMX2</accession>
<evidence type="ECO:0000313" key="1">
    <source>
        <dbReference type="EMBL" id="KAL0576730.1"/>
    </source>
</evidence>
<proteinExistence type="predicted"/>
<dbReference type="EMBL" id="JBAHYK010000204">
    <property type="protein sequence ID" value="KAL0576730.1"/>
    <property type="molecule type" value="Genomic_DNA"/>
</dbReference>
<reference evidence="1 2" key="1">
    <citation type="submission" date="2024-02" db="EMBL/GenBank/DDBJ databases">
        <title>A draft genome for the cacao thread blight pathogen Marasmius crinis-equi.</title>
        <authorList>
            <person name="Cohen S.P."/>
            <person name="Baruah I.K."/>
            <person name="Amoako-Attah I."/>
            <person name="Bukari Y."/>
            <person name="Meinhardt L.W."/>
            <person name="Bailey B.A."/>
        </authorList>
    </citation>
    <scope>NUCLEOTIDE SEQUENCE [LARGE SCALE GENOMIC DNA]</scope>
    <source>
        <strain evidence="1 2">GH-76</strain>
    </source>
</reference>
<keyword evidence="2" id="KW-1185">Reference proteome</keyword>
<evidence type="ECO:0000313" key="2">
    <source>
        <dbReference type="Proteomes" id="UP001465976"/>
    </source>
</evidence>
<organism evidence="1 2">
    <name type="scientific">Marasmius crinis-equi</name>
    <dbReference type="NCBI Taxonomy" id="585013"/>
    <lineage>
        <taxon>Eukaryota</taxon>
        <taxon>Fungi</taxon>
        <taxon>Dikarya</taxon>
        <taxon>Basidiomycota</taxon>
        <taxon>Agaricomycotina</taxon>
        <taxon>Agaricomycetes</taxon>
        <taxon>Agaricomycetidae</taxon>
        <taxon>Agaricales</taxon>
        <taxon>Marasmiineae</taxon>
        <taxon>Marasmiaceae</taxon>
        <taxon>Marasmius</taxon>
    </lineage>
</organism>
<comment type="caution">
    <text evidence="1">The sequence shown here is derived from an EMBL/GenBank/DDBJ whole genome shotgun (WGS) entry which is preliminary data.</text>
</comment>
<sequence length="531" mass="60166">MICSYLPITTTLALLQVNQYFRYLLLDPESDSFWKVIRGVKKIPDGPDCMSELEWLQHLFRDAQLCDNCKGAYALTNWDTMRRYCATCTSLCTRGCTRIRPPIAAFAYVDAIPTYIDGQGIRRFVREDLTDIVLASRALPLPCRQTFMDQCKSTVNRQKEWACEVDDWFGNTIIGWFISDGICPGRHVLQELDSNHEFTRETVISGTEWTAFRSGGDMATLRAKFTPLFMNAATPRWADLRLTMDIAWDGYLRRQPKRIRFTAPDSRAIALFPFVRDVLILGSSSALDADNLQKLISDCSDNIFRWIAFMDKRLLAQSMERGHDPAVAEFCLQQHLTLSPPSMSIDGLGERELATTEIYCEGCDDVFSSVAAAMRHINRLSTLCFTSWTPSPSMLSLVSSPAALALVSCSGLDYDQATCHEMDRLWHSYSCIVCQGGFKGTWRECVKHFHNAGHKNGDNSYDFAFLFARLDPSVRNPLHPAIDKPQWHCGYCSRYLLLPATRSQILSHVVRAHHVNRNAFTVPGDFFYVGA</sequence>
<evidence type="ECO:0008006" key="3">
    <source>
        <dbReference type="Google" id="ProtNLM"/>
    </source>
</evidence>
<name>A0ABR3FMX2_9AGAR</name>